<keyword evidence="7 17" id="KW-0032">Aminotransferase</keyword>
<protein>
    <recommendedName>
        <fullName evidence="12">(S)-3-amino-2-methylpropionate transaminase</fullName>
        <ecNumber evidence="6">2.6.1.19</ecNumber>
        <ecNumber evidence="5">2.6.1.22</ecNumber>
    </recommendedName>
    <alternativeName>
        <fullName evidence="13">GABA aminotransferase</fullName>
    </alternativeName>
    <alternativeName>
        <fullName evidence="11">Gamma-amino-N-butyrate transaminase</fullName>
    </alternativeName>
    <alternativeName>
        <fullName evidence="15">Glutamate:succinic semialdehyde transaminase</fullName>
    </alternativeName>
    <alternativeName>
        <fullName evidence="10">L-AIBAT</fullName>
    </alternativeName>
</protein>
<accession>A0A3N2BDI0</accession>
<comment type="cofactor">
    <cofactor evidence="2">
        <name>pyridoxal 5'-phosphate</name>
        <dbReference type="ChEBI" id="CHEBI:597326"/>
    </cofactor>
</comment>
<dbReference type="InterPro" id="IPR015421">
    <property type="entry name" value="PyrdxlP-dep_Trfase_major"/>
</dbReference>
<dbReference type="Pfam" id="PF00202">
    <property type="entry name" value="Aminotran_3"/>
    <property type="match status" value="1"/>
</dbReference>
<dbReference type="OrthoDB" id="9801052at2"/>
<evidence type="ECO:0000256" key="6">
    <source>
        <dbReference type="ARBA" id="ARBA00012912"/>
    </source>
</evidence>
<gene>
    <name evidence="17" type="ORF">EDD31_1684</name>
</gene>
<evidence type="ECO:0000256" key="8">
    <source>
        <dbReference type="ARBA" id="ARBA00022679"/>
    </source>
</evidence>
<dbReference type="AlphaFoldDB" id="A0A3N2BDI0"/>
<dbReference type="EMBL" id="RKHK01000001">
    <property type="protein sequence ID" value="ROR73309.1"/>
    <property type="molecule type" value="Genomic_DNA"/>
</dbReference>
<comment type="pathway">
    <text evidence="3">Amino-acid degradation; 4-aminobutanoate degradation.</text>
</comment>
<dbReference type="FunFam" id="3.40.640.10:FF:000013">
    <property type="entry name" value="4-aminobutyrate aminotransferase"/>
    <property type="match status" value="1"/>
</dbReference>
<dbReference type="Proteomes" id="UP000280668">
    <property type="component" value="Unassembled WGS sequence"/>
</dbReference>
<proteinExistence type="inferred from homology"/>
<dbReference type="Gene3D" id="3.90.1150.10">
    <property type="entry name" value="Aspartate Aminotransferase, domain 1"/>
    <property type="match status" value="1"/>
</dbReference>
<dbReference type="GO" id="GO:0030170">
    <property type="term" value="F:pyridoxal phosphate binding"/>
    <property type="evidence" value="ECO:0007669"/>
    <property type="project" value="InterPro"/>
</dbReference>
<dbReference type="InterPro" id="IPR015422">
    <property type="entry name" value="PyrdxlP-dep_Trfase_small"/>
</dbReference>
<comment type="catalytic activity">
    <reaction evidence="1">
        <text>(S)-3-amino-2-methylpropanoate + 2-oxoglutarate = 2-methyl-3-oxopropanoate + L-glutamate</text>
        <dbReference type="Rhea" id="RHEA:13993"/>
        <dbReference type="ChEBI" id="CHEBI:16810"/>
        <dbReference type="ChEBI" id="CHEBI:29985"/>
        <dbReference type="ChEBI" id="CHEBI:57700"/>
        <dbReference type="ChEBI" id="CHEBI:58655"/>
        <dbReference type="EC" id="2.6.1.22"/>
    </reaction>
</comment>
<dbReference type="InterPro" id="IPR050103">
    <property type="entry name" value="Class-III_PLP-dep_AT"/>
</dbReference>
<dbReference type="GO" id="GO:0047298">
    <property type="term" value="F:(S)-3-amino-2-methylpropionate transaminase activity"/>
    <property type="evidence" value="ECO:0007669"/>
    <property type="project" value="UniProtKB-EC"/>
</dbReference>
<keyword evidence="9 16" id="KW-0663">Pyridoxal phosphate</keyword>
<organism evidence="17 18">
    <name type="scientific">Bogoriella caseilytica</name>
    <dbReference type="NCBI Taxonomy" id="56055"/>
    <lineage>
        <taxon>Bacteria</taxon>
        <taxon>Bacillati</taxon>
        <taxon>Actinomycetota</taxon>
        <taxon>Actinomycetes</taxon>
        <taxon>Micrococcales</taxon>
        <taxon>Bogoriellaceae</taxon>
        <taxon>Bogoriella</taxon>
    </lineage>
</organism>
<evidence type="ECO:0000256" key="14">
    <source>
        <dbReference type="ARBA" id="ARBA00048021"/>
    </source>
</evidence>
<evidence type="ECO:0000256" key="5">
    <source>
        <dbReference type="ARBA" id="ARBA00012876"/>
    </source>
</evidence>
<reference evidence="17 18" key="1">
    <citation type="submission" date="2018-11" db="EMBL/GenBank/DDBJ databases">
        <title>Sequencing the genomes of 1000 actinobacteria strains.</title>
        <authorList>
            <person name="Klenk H.-P."/>
        </authorList>
    </citation>
    <scope>NUCLEOTIDE SEQUENCE [LARGE SCALE GENOMIC DNA]</scope>
    <source>
        <strain evidence="17 18">DSM 11294</strain>
    </source>
</reference>
<comment type="caution">
    <text evidence="17">The sequence shown here is derived from an EMBL/GenBank/DDBJ whole genome shotgun (WGS) entry which is preliminary data.</text>
</comment>
<dbReference type="InterPro" id="IPR015424">
    <property type="entry name" value="PyrdxlP-dep_Trfase"/>
</dbReference>
<keyword evidence="8 17" id="KW-0808">Transferase</keyword>
<dbReference type="InterPro" id="IPR049704">
    <property type="entry name" value="Aminotrans_3_PPA_site"/>
</dbReference>
<dbReference type="PIRSF" id="PIRSF000521">
    <property type="entry name" value="Transaminase_4ab_Lys_Orn"/>
    <property type="match status" value="1"/>
</dbReference>
<dbReference type="EC" id="2.6.1.22" evidence="5"/>
<evidence type="ECO:0000256" key="12">
    <source>
        <dbReference type="ARBA" id="ARBA00030857"/>
    </source>
</evidence>
<dbReference type="InterPro" id="IPR005814">
    <property type="entry name" value="Aminotrans_3"/>
</dbReference>
<evidence type="ECO:0000256" key="4">
    <source>
        <dbReference type="ARBA" id="ARBA00008954"/>
    </source>
</evidence>
<evidence type="ECO:0000256" key="2">
    <source>
        <dbReference type="ARBA" id="ARBA00001933"/>
    </source>
</evidence>
<evidence type="ECO:0000256" key="15">
    <source>
        <dbReference type="ARBA" id="ARBA00050054"/>
    </source>
</evidence>
<name>A0A3N2BDI0_9MICO</name>
<evidence type="ECO:0000256" key="16">
    <source>
        <dbReference type="RuleBase" id="RU003560"/>
    </source>
</evidence>
<evidence type="ECO:0000256" key="3">
    <source>
        <dbReference type="ARBA" id="ARBA00005176"/>
    </source>
</evidence>
<evidence type="ECO:0000313" key="17">
    <source>
        <dbReference type="EMBL" id="ROR73309.1"/>
    </source>
</evidence>
<keyword evidence="18" id="KW-1185">Reference proteome</keyword>
<dbReference type="CDD" id="cd00610">
    <property type="entry name" value="OAT_like"/>
    <property type="match status" value="1"/>
</dbReference>
<dbReference type="GO" id="GO:0009448">
    <property type="term" value="P:gamma-aminobutyric acid metabolic process"/>
    <property type="evidence" value="ECO:0007669"/>
    <property type="project" value="InterPro"/>
</dbReference>
<evidence type="ECO:0000256" key="10">
    <source>
        <dbReference type="ARBA" id="ARBA00029760"/>
    </source>
</evidence>
<dbReference type="GO" id="GO:0034386">
    <property type="term" value="F:4-aminobutyrate:2-oxoglutarate transaminase activity"/>
    <property type="evidence" value="ECO:0007669"/>
    <property type="project" value="UniProtKB-EC"/>
</dbReference>
<evidence type="ECO:0000256" key="13">
    <source>
        <dbReference type="ARBA" id="ARBA00031787"/>
    </source>
</evidence>
<evidence type="ECO:0000256" key="7">
    <source>
        <dbReference type="ARBA" id="ARBA00022576"/>
    </source>
</evidence>
<dbReference type="NCBIfam" id="TIGR00700">
    <property type="entry name" value="GABAtrnsam"/>
    <property type="match status" value="1"/>
</dbReference>
<comment type="similarity">
    <text evidence="4 16">Belongs to the class-III pyridoxal-phosphate-dependent aminotransferase family.</text>
</comment>
<evidence type="ECO:0000256" key="11">
    <source>
        <dbReference type="ARBA" id="ARBA00030204"/>
    </source>
</evidence>
<evidence type="ECO:0000313" key="18">
    <source>
        <dbReference type="Proteomes" id="UP000280668"/>
    </source>
</evidence>
<evidence type="ECO:0000256" key="9">
    <source>
        <dbReference type="ARBA" id="ARBA00022898"/>
    </source>
</evidence>
<dbReference type="GO" id="GO:0042802">
    <property type="term" value="F:identical protein binding"/>
    <property type="evidence" value="ECO:0007669"/>
    <property type="project" value="TreeGrafter"/>
</dbReference>
<dbReference type="PANTHER" id="PTHR11986">
    <property type="entry name" value="AMINOTRANSFERASE CLASS III"/>
    <property type="match status" value="1"/>
</dbReference>
<dbReference type="SUPFAM" id="SSF53383">
    <property type="entry name" value="PLP-dependent transferases"/>
    <property type="match status" value="1"/>
</dbReference>
<dbReference type="EC" id="2.6.1.19" evidence="6"/>
<dbReference type="Gene3D" id="3.40.640.10">
    <property type="entry name" value="Type I PLP-dependent aspartate aminotransferase-like (Major domain)"/>
    <property type="match status" value="1"/>
</dbReference>
<comment type="catalytic activity">
    <reaction evidence="14">
        <text>4-aminobutanoate + 2-oxoglutarate = succinate semialdehyde + L-glutamate</text>
        <dbReference type="Rhea" id="RHEA:23352"/>
        <dbReference type="ChEBI" id="CHEBI:16810"/>
        <dbReference type="ChEBI" id="CHEBI:29985"/>
        <dbReference type="ChEBI" id="CHEBI:57706"/>
        <dbReference type="ChEBI" id="CHEBI:59888"/>
        <dbReference type="EC" id="2.6.1.19"/>
    </reaction>
</comment>
<evidence type="ECO:0000256" key="1">
    <source>
        <dbReference type="ARBA" id="ARBA00001750"/>
    </source>
</evidence>
<dbReference type="RefSeq" id="WP_123303745.1">
    <property type="nucleotide sequence ID" value="NZ_RKHK01000001.1"/>
</dbReference>
<dbReference type="InterPro" id="IPR004632">
    <property type="entry name" value="4NH2But_aminotransferase_bac"/>
</dbReference>
<sequence>MTTTPIAPASTTEQLDARRRTALPTGLASVMDRYMDHGEAEYLVDTEGKRWLDFGSGIAVTSLGHGRPEVTEAITAQAQKLLHTCFLLSPYESYIAVAEALNELTPGDHAKKSAIFSTGAEAVENAVKIARAATGRHAVVVADHAFHGRTNLTMTMTAKNLPYKKSFGPFAPEVYRIPMAYPLRWPGGPEVAADQALQAARDVVMTQVGAENVAAIVVEPIVGEGGFIVPAPGYLAGLRALADEAGAVLVADEIQTGFCRTGAWFASEHEGVVPDLITTAKGIASGMPLAAVTGRAELMDAVHPGGLGGTFAGNPLSCAAALATIEAMRAENLEQRAAAIGAEFTRVLAPLAQELPHVAEVRGRGAMQAVEFVRPEAQNSLEPAPELAKAALEACRAEGLIALTCGTYGNVLRLLPPLTLSDEGLATGLDIIAGALRKVGA</sequence>
<dbReference type="PROSITE" id="PS00600">
    <property type="entry name" value="AA_TRANSFER_CLASS_3"/>
    <property type="match status" value="1"/>
</dbReference>